<evidence type="ECO:0000256" key="2">
    <source>
        <dbReference type="SAM" id="MobiDB-lite"/>
    </source>
</evidence>
<dbReference type="SMART" id="SM00443">
    <property type="entry name" value="G_patch"/>
    <property type="match status" value="1"/>
</dbReference>
<reference evidence="4 5" key="1">
    <citation type="journal article" date="2021" name="Nat. Plants">
        <title>The Taxus genome provides insights into paclitaxel biosynthesis.</title>
        <authorList>
            <person name="Xiong X."/>
            <person name="Gou J."/>
            <person name="Liao Q."/>
            <person name="Li Y."/>
            <person name="Zhou Q."/>
            <person name="Bi G."/>
            <person name="Li C."/>
            <person name="Du R."/>
            <person name="Wang X."/>
            <person name="Sun T."/>
            <person name="Guo L."/>
            <person name="Liang H."/>
            <person name="Lu P."/>
            <person name="Wu Y."/>
            <person name="Zhang Z."/>
            <person name="Ro D.K."/>
            <person name="Shang Y."/>
            <person name="Huang S."/>
            <person name="Yan J."/>
        </authorList>
    </citation>
    <scope>NUCLEOTIDE SEQUENCE [LARGE SCALE GENOMIC DNA]</scope>
    <source>
        <strain evidence="4">Ta-2019</strain>
    </source>
</reference>
<dbReference type="EMBL" id="JAHRHJ020003365">
    <property type="protein sequence ID" value="KAH9291868.1"/>
    <property type="molecule type" value="Genomic_DNA"/>
</dbReference>
<feature type="region of interest" description="Disordered" evidence="2">
    <location>
        <begin position="155"/>
        <end position="201"/>
    </location>
</feature>
<name>A0AA38C2V7_TAXCH</name>
<accession>A0AA38C2V7</accession>
<keyword evidence="5" id="KW-1185">Reference proteome</keyword>
<evidence type="ECO:0000259" key="3">
    <source>
        <dbReference type="PROSITE" id="PS50174"/>
    </source>
</evidence>
<organism evidence="4 5">
    <name type="scientific">Taxus chinensis</name>
    <name type="common">Chinese yew</name>
    <name type="synonym">Taxus wallichiana var. chinensis</name>
    <dbReference type="NCBI Taxonomy" id="29808"/>
    <lineage>
        <taxon>Eukaryota</taxon>
        <taxon>Viridiplantae</taxon>
        <taxon>Streptophyta</taxon>
        <taxon>Embryophyta</taxon>
        <taxon>Tracheophyta</taxon>
        <taxon>Spermatophyta</taxon>
        <taxon>Pinopsida</taxon>
        <taxon>Pinidae</taxon>
        <taxon>Conifers II</taxon>
        <taxon>Cupressales</taxon>
        <taxon>Taxaceae</taxon>
        <taxon>Taxus</taxon>
    </lineage>
</organism>
<dbReference type="InterPro" id="IPR000467">
    <property type="entry name" value="G_patch_dom"/>
</dbReference>
<proteinExistence type="predicted"/>
<dbReference type="GO" id="GO:0003676">
    <property type="term" value="F:nucleic acid binding"/>
    <property type="evidence" value="ECO:0007669"/>
    <property type="project" value="InterPro"/>
</dbReference>
<dbReference type="PROSITE" id="PS50174">
    <property type="entry name" value="G_PATCH"/>
    <property type="match status" value="1"/>
</dbReference>
<comment type="caution">
    <text evidence="4">The sequence shown here is derived from an EMBL/GenBank/DDBJ whole genome shotgun (WGS) entry which is preliminary data.</text>
</comment>
<sequence length="360" mass="39738">MGKMSNKTKFEELEACNHQIQEENAFLRCQVLALEEKLDTLRKELESKDELLMVLQIDGPNKVPVIVDASTMTDECTVSMTTLNSSPKANLDSTIVLGEFEKHTKGIGSKILNNMGFNGINLGKNNQGITNPILVEERPRYAGLGYASAGEMEIGENSKTAGRRKASNSKESSPLASGGSSSSGGSGNNSPRRGIEIPPPSVYHCSKMKGKQIDPLSTLEKFGYNFQAMLNSYPCTFCGLSNHCVAKCRKYKSIMEQFEKMHSPNPGSAKSSQGKVPKNVDPKKMDQRFCDHCNKQGHEIGKCWKLHPEQKLKFVKKDKSFKPTNLTTSVALVKTELNQPPKKDSMLSKVGKQFISFMFA</sequence>
<gene>
    <name evidence="4" type="ORF">KI387_042940</name>
</gene>
<dbReference type="PANTHER" id="PTHR47423:SF2">
    <property type="entry name" value="PROTEIN SQS1"/>
    <property type="match status" value="1"/>
</dbReference>
<dbReference type="Pfam" id="PF01585">
    <property type="entry name" value="G-patch"/>
    <property type="match status" value="1"/>
</dbReference>
<evidence type="ECO:0000313" key="4">
    <source>
        <dbReference type="EMBL" id="KAH9291868.1"/>
    </source>
</evidence>
<keyword evidence="1" id="KW-0175">Coiled coil</keyword>
<feature type="coiled-coil region" evidence="1">
    <location>
        <begin position="17"/>
        <end position="58"/>
    </location>
</feature>
<evidence type="ECO:0000256" key="1">
    <source>
        <dbReference type="SAM" id="Coils"/>
    </source>
</evidence>
<dbReference type="AlphaFoldDB" id="A0AA38C2V7"/>
<evidence type="ECO:0000313" key="5">
    <source>
        <dbReference type="Proteomes" id="UP000824469"/>
    </source>
</evidence>
<dbReference type="Proteomes" id="UP000824469">
    <property type="component" value="Unassembled WGS sequence"/>
</dbReference>
<dbReference type="PANTHER" id="PTHR47423">
    <property type="entry name" value="G-PATCH DOMAIN CONTAINING PROTEIN"/>
    <property type="match status" value="1"/>
</dbReference>
<protein>
    <recommendedName>
        <fullName evidence="3">G-patch domain-containing protein</fullName>
    </recommendedName>
</protein>
<feature type="domain" description="G-patch" evidence="3">
    <location>
        <begin position="104"/>
        <end position="149"/>
    </location>
</feature>